<keyword evidence="2" id="KW-1185">Reference proteome</keyword>
<organism evidence="1 2">
    <name type="scientific">Aeromonas phage Ah1</name>
    <dbReference type="NCBI Taxonomy" id="2053701"/>
    <lineage>
        <taxon>Viruses</taxon>
        <taxon>Duplodnaviria</taxon>
        <taxon>Heunggongvirae</taxon>
        <taxon>Uroviricota</taxon>
        <taxon>Caudoviricetes</taxon>
        <taxon>Pantevenvirales</taxon>
        <taxon>Straboviridae</taxon>
        <taxon>Cinqassovirus</taxon>
        <taxon>Cinqassovirus ah1</taxon>
    </lineage>
</organism>
<proteinExistence type="predicted"/>
<protein>
    <submittedName>
        <fullName evidence="1">Uncharacterized protein</fullName>
    </submittedName>
</protein>
<accession>A0A2H4YEV7</accession>
<evidence type="ECO:0000313" key="2">
    <source>
        <dbReference type="Proteomes" id="UP000240934"/>
    </source>
</evidence>
<dbReference type="Proteomes" id="UP000240934">
    <property type="component" value="Segment"/>
</dbReference>
<name>A0A2H4YEV7_9CAUD</name>
<sequence length="74" mass="8422">MIKFLLITSLFVNFGTNYGSHSHTIEKFDTEAECRAALKVAEENAQDTYGENRVGLFGGQTKFEGQCKPYYYDK</sequence>
<dbReference type="EMBL" id="MG250483">
    <property type="protein sequence ID" value="AUE22709.1"/>
    <property type="molecule type" value="Genomic_DNA"/>
</dbReference>
<gene>
    <name evidence="1" type="ORF">Ah1_00189</name>
</gene>
<reference evidence="1 2" key="1">
    <citation type="submission" date="2017-10" db="EMBL/GenBank/DDBJ databases">
        <title>Antibacterial composition for extension of chilled fish shelf life and decreasing of risk of food-borne infections, bacteriophage strains for its preparation.</title>
        <authorList>
            <person name="Zulkarneev E.R."/>
            <person name="Aleshkin A.V."/>
            <person name="Rubalsky O.V."/>
            <person name="Kiseleva I.A."/>
            <person name="Rubalskii E.O."/>
            <person name="Lebedev S.N."/>
        </authorList>
    </citation>
    <scope>NUCLEOTIDE SEQUENCE [LARGE SCALE GENOMIC DNA]</scope>
</reference>
<evidence type="ECO:0000313" key="1">
    <source>
        <dbReference type="EMBL" id="AUE22709.1"/>
    </source>
</evidence>